<organism evidence="1">
    <name type="scientific">Aegilops tauschii</name>
    <name type="common">Tausch's goatgrass</name>
    <name type="synonym">Aegilops squarrosa</name>
    <dbReference type="NCBI Taxonomy" id="37682"/>
    <lineage>
        <taxon>Eukaryota</taxon>
        <taxon>Viridiplantae</taxon>
        <taxon>Streptophyta</taxon>
        <taxon>Embryophyta</taxon>
        <taxon>Tracheophyta</taxon>
        <taxon>Spermatophyta</taxon>
        <taxon>Magnoliopsida</taxon>
        <taxon>Liliopsida</taxon>
        <taxon>Poales</taxon>
        <taxon>Poaceae</taxon>
        <taxon>BOP clade</taxon>
        <taxon>Pooideae</taxon>
        <taxon>Triticodae</taxon>
        <taxon>Triticeae</taxon>
        <taxon>Triticinae</taxon>
        <taxon>Aegilops</taxon>
    </lineage>
</organism>
<dbReference type="Gene3D" id="3.40.50.2000">
    <property type="entry name" value="Glycogen Phosphorylase B"/>
    <property type="match status" value="1"/>
</dbReference>
<proteinExistence type="predicted"/>
<name>M8BVM0_AEGTA</name>
<protein>
    <submittedName>
        <fullName evidence="1">Uncharacterized protein</fullName>
    </submittedName>
</protein>
<evidence type="ECO:0000313" key="1">
    <source>
        <dbReference type="EnsemblPlants" id="EMT10829"/>
    </source>
</evidence>
<dbReference type="AlphaFoldDB" id="M8BVM0"/>
<dbReference type="EnsemblPlants" id="EMT10829">
    <property type="protein sequence ID" value="EMT10829"/>
    <property type="gene ID" value="F775_04356"/>
</dbReference>
<reference evidence="1" key="1">
    <citation type="submission" date="2015-06" db="UniProtKB">
        <authorList>
            <consortium name="EnsemblPlants"/>
        </authorList>
    </citation>
    <scope>IDENTIFICATION</scope>
</reference>
<sequence length="110" mass="12479">MARKHNCPDIAVILRRRRSSAIEQDLWLRPCILAFCMAWLDKQAPCSVLLTSYDTIAILETIQLEELCHGLCSPSTNLSSGVEVQQPKRQISCPKNYLTNATSFEMQPRD</sequence>
<accession>M8BVM0</accession>